<gene>
    <name evidence="1" type="ORF">GDO54_010791</name>
</gene>
<dbReference type="EMBL" id="DYDO01000004">
    <property type="protein sequence ID" value="DBA26547.1"/>
    <property type="molecule type" value="Genomic_DNA"/>
</dbReference>
<evidence type="ECO:0000313" key="1">
    <source>
        <dbReference type="EMBL" id="DBA26547.1"/>
    </source>
</evidence>
<keyword evidence="2" id="KW-1185">Reference proteome</keyword>
<comment type="caution">
    <text evidence="1">The sequence shown here is derived from an EMBL/GenBank/DDBJ whole genome shotgun (WGS) entry which is preliminary data.</text>
</comment>
<name>A0AAV3AIX4_PYXAD</name>
<proteinExistence type="predicted"/>
<dbReference type="AlphaFoldDB" id="A0AAV3AIX4"/>
<dbReference type="Proteomes" id="UP001181693">
    <property type="component" value="Unassembled WGS sequence"/>
</dbReference>
<sequence>MLNVYTVVSRWRLLKYGPHILSFVSKQLCFFHASPMTSLISLCILHYPQRSILPPVPSKYIFGPCCFLSNPPCSYVLNEPLFYLFI</sequence>
<accession>A0AAV3AIX4</accession>
<protein>
    <submittedName>
        <fullName evidence="1">Uncharacterized protein</fullName>
    </submittedName>
</protein>
<reference evidence="1" key="1">
    <citation type="thesis" date="2020" institute="ProQuest LLC" country="789 East Eisenhower Parkway, Ann Arbor, MI, USA">
        <title>Comparative Genomics and Chromosome Evolution.</title>
        <authorList>
            <person name="Mudd A.B."/>
        </authorList>
    </citation>
    <scope>NUCLEOTIDE SEQUENCE</scope>
    <source>
        <strain evidence="1">1538</strain>
        <tissue evidence="1">Blood</tissue>
    </source>
</reference>
<evidence type="ECO:0000313" key="2">
    <source>
        <dbReference type="Proteomes" id="UP001181693"/>
    </source>
</evidence>
<organism evidence="1 2">
    <name type="scientific">Pyxicephalus adspersus</name>
    <name type="common">African bullfrog</name>
    <dbReference type="NCBI Taxonomy" id="30357"/>
    <lineage>
        <taxon>Eukaryota</taxon>
        <taxon>Metazoa</taxon>
        <taxon>Chordata</taxon>
        <taxon>Craniata</taxon>
        <taxon>Vertebrata</taxon>
        <taxon>Euteleostomi</taxon>
        <taxon>Amphibia</taxon>
        <taxon>Batrachia</taxon>
        <taxon>Anura</taxon>
        <taxon>Neobatrachia</taxon>
        <taxon>Ranoidea</taxon>
        <taxon>Pyxicephalidae</taxon>
        <taxon>Pyxicephalinae</taxon>
        <taxon>Pyxicephalus</taxon>
    </lineage>
</organism>